<feature type="repeat" description="TPR" evidence="1">
    <location>
        <begin position="315"/>
        <end position="348"/>
    </location>
</feature>
<gene>
    <name evidence="2" type="ORF">GTQ48_00845</name>
</gene>
<keyword evidence="3" id="KW-1185">Reference proteome</keyword>
<protein>
    <submittedName>
        <fullName evidence="2">Uncharacterized protein</fullName>
    </submittedName>
</protein>
<evidence type="ECO:0000313" key="3">
    <source>
        <dbReference type="Proteomes" id="UP000471381"/>
    </source>
</evidence>
<keyword evidence="1" id="KW-0802">TPR repeat</keyword>
<reference evidence="2 3" key="1">
    <citation type="submission" date="2020-01" db="EMBL/GenBank/DDBJ databases">
        <title>Genomes of bacteria type strains.</title>
        <authorList>
            <person name="Chen J."/>
            <person name="Zhu S."/>
            <person name="Yang J."/>
        </authorList>
    </citation>
    <scope>NUCLEOTIDE SEQUENCE [LARGE SCALE GENOMIC DNA]</scope>
    <source>
        <strain evidence="2 3">LMG 24078</strain>
    </source>
</reference>
<dbReference type="SUPFAM" id="SSF48452">
    <property type="entry name" value="TPR-like"/>
    <property type="match status" value="1"/>
</dbReference>
<dbReference type="AlphaFoldDB" id="A0A6N9TA90"/>
<dbReference type="SMART" id="SM00028">
    <property type="entry name" value="TPR"/>
    <property type="match status" value="3"/>
</dbReference>
<name>A0A6N9TA90_9ALTE</name>
<dbReference type="PROSITE" id="PS50005">
    <property type="entry name" value="TPR"/>
    <property type="match status" value="1"/>
</dbReference>
<organism evidence="2 3">
    <name type="scientific">Alteromonas genovensis</name>
    <dbReference type="NCBI Taxonomy" id="471225"/>
    <lineage>
        <taxon>Bacteria</taxon>
        <taxon>Pseudomonadati</taxon>
        <taxon>Pseudomonadota</taxon>
        <taxon>Gammaproteobacteria</taxon>
        <taxon>Alteromonadales</taxon>
        <taxon>Alteromonadaceae</taxon>
        <taxon>Alteromonas/Salinimonas group</taxon>
        <taxon>Alteromonas</taxon>
    </lineage>
</organism>
<dbReference type="RefSeq" id="WP_163104523.1">
    <property type="nucleotide sequence ID" value="NZ_JAAAWO010000001.1"/>
</dbReference>
<evidence type="ECO:0000313" key="2">
    <source>
        <dbReference type="EMBL" id="NDW14080.1"/>
    </source>
</evidence>
<dbReference type="Gene3D" id="1.25.40.10">
    <property type="entry name" value="Tetratricopeptide repeat domain"/>
    <property type="match status" value="1"/>
</dbReference>
<dbReference type="InterPro" id="IPR019734">
    <property type="entry name" value="TPR_rpt"/>
</dbReference>
<comment type="caution">
    <text evidence="2">The sequence shown here is derived from an EMBL/GenBank/DDBJ whole genome shotgun (WGS) entry which is preliminary data.</text>
</comment>
<evidence type="ECO:0000256" key="1">
    <source>
        <dbReference type="PROSITE-ProRule" id="PRU00339"/>
    </source>
</evidence>
<dbReference type="Proteomes" id="UP000471381">
    <property type="component" value="Unassembled WGS sequence"/>
</dbReference>
<accession>A0A6N9TA90</accession>
<dbReference type="EMBL" id="JAAAWO010000001">
    <property type="protein sequence ID" value="NDW14080.1"/>
    <property type="molecule type" value="Genomic_DNA"/>
</dbReference>
<sequence length="403" mass="45263">MEQHNGFFATLAAIGFVCVALSLSGCQSTSQQVSSSDDVSDDLSSTLNWQSDKFSQIKVIKPHEILVLTPHQKAEFLSFFNSDEQQNVSPNFRISNFLEKWATDFSYAGDTFTATEAFEKRSGNCLTLAILTTALANVVGLDVYYKKVFTPPIYRRHNHVLTTSAHVKTIVLDPEAEEKKLGVVFFRSRTVIDYFPSSLNDTGEYVAFNDFISMYYQNKAAKAMAVNNSSLVYSLLATTMRQSPLNSETLNALAVFYRQNMLHKKARDIYEFAIENNVESIHTLSNYAVLLSDVGDSATLAKIGSKLLDVEESNPYQWYDQGVKYLNQGETRRAVAFFNKSVKTGPYLSEGYMGLAKAYFLLGDIERSESKLKKAKELAFGEKERGLYAAKLDALQRVNRFTD</sequence>
<proteinExistence type="predicted"/>
<dbReference type="InterPro" id="IPR011990">
    <property type="entry name" value="TPR-like_helical_dom_sf"/>
</dbReference>